<feature type="transmembrane region" description="Helical" evidence="8">
    <location>
        <begin position="544"/>
        <end position="561"/>
    </location>
</feature>
<dbReference type="GO" id="GO:0016020">
    <property type="term" value="C:membrane"/>
    <property type="evidence" value="ECO:0007669"/>
    <property type="project" value="UniProtKB-SubCell"/>
</dbReference>
<dbReference type="GO" id="GO:0016757">
    <property type="term" value="F:glycosyltransferase activity"/>
    <property type="evidence" value="ECO:0007669"/>
    <property type="project" value="UniProtKB-KW"/>
</dbReference>
<evidence type="ECO:0000256" key="6">
    <source>
        <dbReference type="ARBA" id="ARBA00023136"/>
    </source>
</evidence>
<protein>
    <submittedName>
        <fullName evidence="9">Polysaccharide synthase Cps1p</fullName>
    </submittedName>
</protein>
<keyword evidence="2" id="KW-0328">Glycosyltransferase</keyword>
<evidence type="ECO:0000256" key="3">
    <source>
        <dbReference type="ARBA" id="ARBA00022679"/>
    </source>
</evidence>
<keyword evidence="6 8" id="KW-0472">Membrane</keyword>
<evidence type="ECO:0000256" key="4">
    <source>
        <dbReference type="ARBA" id="ARBA00022692"/>
    </source>
</evidence>
<sequence>MSFSGDPASEYFRTNPLVAVYHAETNWNSGTAAVGRFLGKVVLGLIWLIIRAIIIFIIFLWNSGLSWIARIPPVDELVEMASQSEVSMVGRVFIALVMLGLGLWIYISHNNAAFRRSIILRTASVRPVAIDGALPGRTSIVKTFLSWVDTQLDREARFTNRFLARVFNRSNYQYLWPLALGFLSLLSQYIAMGDPRRIVLEPNSSEWESVASMVQLAAYNAGHWLAVFVITPLVVLYYSYGGKAMYTVILTGVMIYFTRIAIASHNIDRSSETWRTAWKAAQASRPAIDPNSRWIRQVWGFIFGLMLLMGTLSEILRHFLRWKRSPSNANRIMTSNGSPRRVITPGLENVVSPIVPAPVIPPAQLYTPAGTSTAPPTTPLTPLHPATTLHTPGIIVAPVVTPGISPPSESRDEHFFMPLLGLGPKLDVVGYFFRDWFYSVSEFLQGILVGIVSVFNARQYFGGLFIATLFVWREPARIFACYVGSLIQSGLLWTKEAIYELTKEFFRGLEARLWDPVVAFTAGFFMWFTRLLFDWNFVRDRKSLIALIVVLVMAIVRHIRLNRSNTPSKAPVVPTYAPTDVTVIIPTRGKRTFEDAEFMKGLSSILAEEPAEVIITTNGSMDNHRSMNAICGLFGTHRVRVTSVHEDNLRRQFLKATNQTTTKVICYAHTRVGWPQGFLKDALVPFEDQTVGLVGIPAFWTRSLVRSNQLNRDDQNGDIESPPTDDRGIVGRFLDYVVSASLFHNNRQNATDIPSSNSTVSGRTALIRTEIVQSPAFRFQFMQETYNGKPPPPSSIRDDAARFISRFVSNAGFKTTFCDGKPDSPSRAFIEVPRLENPTLSAYCKKLVAEYRSSYRQELTSVFSYIPVLVRALLNWSLLNEFLICLLVWKAFERTSILRVLLVALFIRKVLAIGHSGHYDAYLRMQGGLGSMIASVVFSRFCGLFKLWAFLTPWVYRVEKTEGDFFSPPGLGRRLVR</sequence>
<feature type="transmembrane region" description="Helical" evidence="8">
    <location>
        <begin position="298"/>
        <end position="316"/>
    </location>
</feature>
<evidence type="ECO:0000256" key="5">
    <source>
        <dbReference type="ARBA" id="ARBA00022989"/>
    </source>
</evidence>
<dbReference type="KEGG" id="mbe:MBM_07499"/>
<dbReference type="InParanoid" id="K1XP57"/>
<keyword evidence="5 8" id="KW-1133">Transmembrane helix</keyword>
<dbReference type="GeneID" id="18763434"/>
<feature type="transmembrane region" description="Helical" evidence="8">
    <location>
        <begin position="896"/>
        <end position="917"/>
    </location>
</feature>
<dbReference type="PANTHER" id="PTHR47844">
    <property type="entry name" value="SYNTHASE CPS1, PUTATIVE (AFU_ORTHOLOGUE AFUA_7G02500)-RELATED"/>
    <property type="match status" value="1"/>
</dbReference>
<dbReference type="Proteomes" id="UP000006753">
    <property type="component" value="Unassembled WGS sequence"/>
</dbReference>
<keyword evidence="3" id="KW-0808">Transferase</keyword>
<evidence type="ECO:0000256" key="1">
    <source>
        <dbReference type="ARBA" id="ARBA00004370"/>
    </source>
</evidence>
<organism evidence="9 10">
    <name type="scientific">Marssonina brunnea f. sp. multigermtubi (strain MB_m1)</name>
    <name type="common">Marssonina leaf spot fungus</name>
    <dbReference type="NCBI Taxonomy" id="1072389"/>
    <lineage>
        <taxon>Eukaryota</taxon>
        <taxon>Fungi</taxon>
        <taxon>Dikarya</taxon>
        <taxon>Ascomycota</taxon>
        <taxon>Pezizomycotina</taxon>
        <taxon>Leotiomycetes</taxon>
        <taxon>Helotiales</taxon>
        <taxon>Drepanopezizaceae</taxon>
        <taxon>Drepanopeziza</taxon>
    </lineage>
</organism>
<feature type="transmembrane region" description="Helical" evidence="8">
    <location>
        <begin position="88"/>
        <end position="107"/>
    </location>
</feature>
<feature type="transmembrane region" description="Helical" evidence="8">
    <location>
        <begin position="929"/>
        <end position="951"/>
    </location>
</feature>
<feature type="transmembrane region" description="Helical" evidence="8">
    <location>
        <begin position="174"/>
        <end position="192"/>
    </location>
</feature>
<evidence type="ECO:0000313" key="9">
    <source>
        <dbReference type="EMBL" id="EKD14269.1"/>
    </source>
</evidence>
<feature type="transmembrane region" description="Helical" evidence="8">
    <location>
        <begin position="212"/>
        <end position="237"/>
    </location>
</feature>
<evidence type="ECO:0000313" key="10">
    <source>
        <dbReference type="Proteomes" id="UP000006753"/>
    </source>
</evidence>
<reference evidence="9 10" key="1">
    <citation type="journal article" date="2012" name="BMC Genomics">
        <title>Sequencing the genome of Marssonina brunnea reveals fungus-poplar co-evolution.</title>
        <authorList>
            <person name="Zhu S."/>
            <person name="Cao Y.-Z."/>
            <person name="Jiang C."/>
            <person name="Tan B.-Y."/>
            <person name="Wang Z."/>
            <person name="Feng S."/>
            <person name="Zhang L."/>
            <person name="Su X.-H."/>
            <person name="Brejova B."/>
            <person name="Vinar T."/>
            <person name="Xu M."/>
            <person name="Wang M.-X."/>
            <person name="Zhang S.-G."/>
            <person name="Huang M.-R."/>
            <person name="Wu R."/>
            <person name="Zhou Y."/>
        </authorList>
    </citation>
    <scope>NUCLEOTIDE SEQUENCE [LARGE SCALE GENOMIC DNA]</scope>
    <source>
        <strain evidence="9 10">MB_m1</strain>
    </source>
</reference>
<feature type="transmembrane region" description="Helical" evidence="8">
    <location>
        <begin position="513"/>
        <end position="532"/>
    </location>
</feature>
<name>K1XP57_MARBU</name>
<gene>
    <name evidence="9" type="ORF">MBM_07499</name>
</gene>
<feature type="transmembrane region" description="Helical" evidence="8">
    <location>
        <begin position="244"/>
        <end position="262"/>
    </location>
</feature>
<evidence type="ECO:0000256" key="2">
    <source>
        <dbReference type="ARBA" id="ARBA00022676"/>
    </source>
</evidence>
<dbReference type="OrthoDB" id="2849215at2759"/>
<dbReference type="AlphaFoldDB" id="K1XP57"/>
<keyword evidence="7" id="KW-0325">Glycoprotein</keyword>
<dbReference type="InterPro" id="IPR052427">
    <property type="entry name" value="Glycosyltrans_GT2/GT47"/>
</dbReference>
<dbReference type="HOGENOM" id="CLU_304209_0_0_1"/>
<proteinExistence type="predicted"/>
<keyword evidence="10" id="KW-1185">Reference proteome</keyword>
<feature type="transmembrane region" description="Helical" evidence="8">
    <location>
        <begin position="45"/>
        <end position="68"/>
    </location>
</feature>
<keyword evidence="4 8" id="KW-0812">Transmembrane</keyword>
<evidence type="ECO:0000256" key="7">
    <source>
        <dbReference type="ARBA" id="ARBA00023180"/>
    </source>
</evidence>
<accession>K1XP57</accession>
<comment type="subcellular location">
    <subcellularLocation>
        <location evidence="1">Membrane</location>
    </subcellularLocation>
</comment>
<dbReference type="EMBL" id="JH921446">
    <property type="protein sequence ID" value="EKD14269.1"/>
    <property type="molecule type" value="Genomic_DNA"/>
</dbReference>
<evidence type="ECO:0000256" key="8">
    <source>
        <dbReference type="SAM" id="Phobius"/>
    </source>
</evidence>
<dbReference type="PANTHER" id="PTHR47844:SF1">
    <property type="entry name" value="EXOSTOSIN-LIKE 2"/>
    <property type="match status" value="1"/>
</dbReference>